<keyword evidence="3" id="KW-1185">Reference proteome</keyword>
<organism evidence="2 3">
    <name type="scientific">Tuber borchii</name>
    <name type="common">White truffle</name>
    <dbReference type="NCBI Taxonomy" id="42251"/>
    <lineage>
        <taxon>Eukaryota</taxon>
        <taxon>Fungi</taxon>
        <taxon>Dikarya</taxon>
        <taxon>Ascomycota</taxon>
        <taxon>Pezizomycotina</taxon>
        <taxon>Pezizomycetes</taxon>
        <taxon>Pezizales</taxon>
        <taxon>Tuberaceae</taxon>
        <taxon>Tuber</taxon>
    </lineage>
</organism>
<reference evidence="2 3" key="1">
    <citation type="submission" date="2017-04" db="EMBL/GenBank/DDBJ databases">
        <title>Draft genome sequence of Tuber borchii Vittad., a whitish edible truffle.</title>
        <authorList>
            <consortium name="DOE Joint Genome Institute"/>
            <person name="Murat C."/>
            <person name="Kuo A."/>
            <person name="Barry K.W."/>
            <person name="Clum A."/>
            <person name="Dockter R.B."/>
            <person name="Fauchery L."/>
            <person name="Iotti M."/>
            <person name="Kohler A."/>
            <person name="Labutti K."/>
            <person name="Lindquist E.A."/>
            <person name="Lipzen A."/>
            <person name="Ohm R.A."/>
            <person name="Wang M."/>
            <person name="Grigoriev I.V."/>
            <person name="Zambonelli A."/>
            <person name="Martin F.M."/>
        </authorList>
    </citation>
    <scope>NUCLEOTIDE SEQUENCE [LARGE SCALE GENOMIC DNA]</scope>
    <source>
        <strain evidence="2 3">Tbo3840</strain>
    </source>
</reference>
<dbReference type="AlphaFoldDB" id="A0A2T7A251"/>
<evidence type="ECO:0000313" key="2">
    <source>
        <dbReference type="EMBL" id="PUU81812.1"/>
    </source>
</evidence>
<feature type="domain" description="Conserved oligomeric Golgi complex subunit 4 N-terminal" evidence="1">
    <location>
        <begin position="1"/>
        <end position="43"/>
    </location>
</feature>
<dbReference type="Pfam" id="PF20663">
    <property type="entry name" value="COG4_N"/>
    <property type="match status" value="1"/>
</dbReference>
<dbReference type="OrthoDB" id="47059at2759"/>
<evidence type="ECO:0000313" key="3">
    <source>
        <dbReference type="Proteomes" id="UP000244722"/>
    </source>
</evidence>
<protein>
    <recommendedName>
        <fullName evidence="1">Conserved oligomeric Golgi complex subunit 4 N-terminal domain-containing protein</fullName>
    </recommendedName>
</protein>
<dbReference type="STRING" id="42251.A0A2T7A251"/>
<dbReference type="Proteomes" id="UP000244722">
    <property type="component" value="Unassembled WGS sequence"/>
</dbReference>
<accession>A0A2T7A251</accession>
<gene>
    <name evidence="2" type="ORF">B9Z19DRAFT_1121714</name>
</gene>
<dbReference type="PANTHER" id="PTHR24016">
    <property type="entry name" value="CONSERVED OLIGOMERIC GOLGI COMPLEX SUBUNIT 4"/>
    <property type="match status" value="1"/>
</dbReference>
<dbReference type="InterPro" id="IPR048682">
    <property type="entry name" value="COG4"/>
</dbReference>
<dbReference type="PANTHER" id="PTHR24016:SF0">
    <property type="entry name" value="CONSERVED OLIGOMERIC GOLGI COMPLEX SUBUNIT 4"/>
    <property type="match status" value="1"/>
</dbReference>
<sequence>MLSPAATTAQRVFSAVKCLDIEKFRVRETLEVVVQVAELKTCIPEEIIHRESAEEIVPSVEVPDLPSAILECAAELLCRLFLWEFEHVAEAADEEMVTRFFKLFPLGVAARARDTLAAKRQAGANGAVEADTQGGVIIDTFRDERSIDGKLDESPSDLSSLLTSHAFSSNPPYITSTVNDVMYIANSLIQSALHSSQQPSSATQIPPLAES</sequence>
<dbReference type="InterPro" id="IPR048680">
    <property type="entry name" value="COG4_N"/>
</dbReference>
<proteinExistence type="predicted"/>
<comment type="caution">
    <text evidence="2">The sequence shown here is derived from an EMBL/GenBank/DDBJ whole genome shotgun (WGS) entry which is preliminary data.</text>
</comment>
<name>A0A2T7A251_TUBBO</name>
<dbReference type="EMBL" id="NESQ01000039">
    <property type="protein sequence ID" value="PUU81812.1"/>
    <property type="molecule type" value="Genomic_DNA"/>
</dbReference>
<evidence type="ECO:0000259" key="1">
    <source>
        <dbReference type="Pfam" id="PF20663"/>
    </source>
</evidence>